<evidence type="ECO:0000313" key="2">
    <source>
        <dbReference type="EMBL" id="GKT34365.1"/>
    </source>
</evidence>
<comment type="caution">
    <text evidence="2">The sequence shown here is derived from an EMBL/GenBank/DDBJ whole genome shotgun (WGS) entry which is preliminary data.</text>
</comment>
<dbReference type="InterPro" id="IPR015943">
    <property type="entry name" value="WD40/YVTN_repeat-like_dom_sf"/>
</dbReference>
<dbReference type="Proteomes" id="UP001057375">
    <property type="component" value="Unassembled WGS sequence"/>
</dbReference>
<name>A0ABQ5KPE8_9EUKA</name>
<sequence>MFPLSMHQYRSLRALQPFRSDTYLVLRSPSHYYALHTPKSIAGRLAVMSFEDGVESVLLSDSSELKREMLPLGELNAKLFDDSMYVAAGESQIHPEDLYDSQVRVQSQYNVCLWKVVNSIKNLHILDPHPYPIKSLCVSQLLIPSSSPDSSVYKLPIVISVCSQILCIWDADRGECIGSCYVNQCTSGLLAAKLESDPDKFIFQLCCCESDKKLRIMNEAAEKEFMEKKLSVPSPSSSTSSSSSSSSSSCSKESSKLASASCSSANPSSTAMKKKDKDYSSAFWIGLDISSSDEESAGPSHSFCFIKVELCKISEEIVKDTGKVVPKVSVNLYLKHVDFLKPAFPVVSIRKGNVKCYSRYVSINRTGTKVISVERFGIGAKSVYVKIFDLLKFEEVTIGEISFEKLEEEYISIRK</sequence>
<keyword evidence="3" id="KW-1185">Reference proteome</keyword>
<gene>
    <name evidence="2" type="ORF">ADUPG1_007729</name>
</gene>
<evidence type="ECO:0000256" key="1">
    <source>
        <dbReference type="SAM" id="MobiDB-lite"/>
    </source>
</evidence>
<evidence type="ECO:0000313" key="3">
    <source>
        <dbReference type="Proteomes" id="UP001057375"/>
    </source>
</evidence>
<reference evidence="2" key="1">
    <citation type="submission" date="2022-03" db="EMBL/GenBank/DDBJ databases">
        <title>Draft genome sequence of Aduncisulcus paluster, a free-living microaerophilic Fornicata.</title>
        <authorList>
            <person name="Yuyama I."/>
            <person name="Kume K."/>
            <person name="Tamura T."/>
            <person name="Inagaki Y."/>
            <person name="Hashimoto T."/>
        </authorList>
    </citation>
    <scope>NUCLEOTIDE SEQUENCE</scope>
    <source>
        <strain evidence="2">NY0171</strain>
    </source>
</reference>
<dbReference type="SUPFAM" id="SSF50978">
    <property type="entry name" value="WD40 repeat-like"/>
    <property type="match status" value="1"/>
</dbReference>
<dbReference type="EMBL" id="BQXS01010800">
    <property type="protein sequence ID" value="GKT34365.1"/>
    <property type="molecule type" value="Genomic_DNA"/>
</dbReference>
<feature type="compositionally biased region" description="Low complexity" evidence="1">
    <location>
        <begin position="231"/>
        <end position="252"/>
    </location>
</feature>
<dbReference type="Gene3D" id="2.130.10.10">
    <property type="entry name" value="YVTN repeat-like/Quinoprotein amine dehydrogenase"/>
    <property type="match status" value="1"/>
</dbReference>
<dbReference type="InterPro" id="IPR036322">
    <property type="entry name" value="WD40_repeat_dom_sf"/>
</dbReference>
<organism evidence="2 3">
    <name type="scientific">Aduncisulcus paluster</name>
    <dbReference type="NCBI Taxonomy" id="2918883"/>
    <lineage>
        <taxon>Eukaryota</taxon>
        <taxon>Metamonada</taxon>
        <taxon>Carpediemonas-like organisms</taxon>
        <taxon>Aduncisulcus</taxon>
    </lineage>
</organism>
<protein>
    <submittedName>
        <fullName evidence="2">Uncharacterized protein</fullName>
    </submittedName>
</protein>
<feature type="region of interest" description="Disordered" evidence="1">
    <location>
        <begin position="227"/>
        <end position="252"/>
    </location>
</feature>
<proteinExistence type="predicted"/>
<accession>A0ABQ5KPE8</accession>